<feature type="transmembrane region" description="Helical" evidence="13">
    <location>
        <begin position="259"/>
        <end position="280"/>
    </location>
</feature>
<dbReference type="PRINTS" id="PR00344">
    <property type="entry name" value="BCTRLSENSOR"/>
</dbReference>
<dbReference type="InterPro" id="IPR010559">
    <property type="entry name" value="Sig_transdc_His_kin_internal"/>
</dbReference>
<comment type="caution">
    <text evidence="15">The sequence shown here is derived from an EMBL/GenBank/DDBJ whole genome shotgun (WGS) entry which is preliminary data.</text>
</comment>
<dbReference type="Pfam" id="PF02743">
    <property type="entry name" value="dCache_1"/>
    <property type="match status" value="1"/>
</dbReference>
<sequence length="580" mass="66592">MLTKKLNRFNTLRNQILTVFLFVMTVVLLFVGVTTFHVVSTLLKNNAEEQIEQTVTQANGRLEALYKQLDGLTNQITTNMYVQQMLLKEVNGDYLGFRERQNLQQLVNSFQTYSDGIQSFELYTSNYKRVFPLDEIDLVNRLGIHWVKQAEEAKGKMVWIGRDPKSPHFFVVLRQIRLMDRWFSPGGYLLVRINPEYFQFTDFITSKTKKQGYMLVADRDLTPIFSNFVGDSKEILHAQQRTVQQNGEEYIVVKQTSPLTGWVLMIVTPVSALTDGVAILKNTILFSGAIGFLIFFIFSLFLSTMVTQPILKLTKAMQRGKDGELRPSPPISSTVEINELNDTYNALVENINHLIQVVYEKELVRSRAELKALQAQINPHFLFNTLDALYWSLVEKEEEELAQVVLNMSELFRYTVSNSKQDEWVTLYEEIEHIRRYMEIMKLRWGDRLLWNIVIPASCFDIRIPKLLIQPLVENAVLHGIGNKTDLGIVWVTVEDCHESSDIVIKVADDGYGMDEQTKEKVNELLNNKEVSSAKGSGMALVNVNKRLQLYYGEERKLVIHSELGQGTVVLLKIPKSGEE</sequence>
<evidence type="ECO:0000313" key="15">
    <source>
        <dbReference type="EMBL" id="MBB5325435.1"/>
    </source>
</evidence>
<keyword evidence="8 15" id="KW-0418">Kinase</keyword>
<dbReference type="InterPro" id="IPR004358">
    <property type="entry name" value="Sig_transdc_His_kin-like_C"/>
</dbReference>
<organism evidence="15 16">
    <name type="scientific">Anoxybacteroides tepidamans</name>
    <dbReference type="NCBI Taxonomy" id="265948"/>
    <lineage>
        <taxon>Bacteria</taxon>
        <taxon>Bacillati</taxon>
        <taxon>Bacillota</taxon>
        <taxon>Bacilli</taxon>
        <taxon>Bacillales</taxon>
        <taxon>Anoxybacillaceae</taxon>
        <taxon>Anoxybacteroides</taxon>
    </lineage>
</organism>
<feature type="coiled-coil region" evidence="12">
    <location>
        <begin position="48"/>
        <end position="75"/>
    </location>
</feature>
<dbReference type="EMBL" id="JACHEP010000015">
    <property type="protein sequence ID" value="MBB5325435.1"/>
    <property type="molecule type" value="Genomic_DNA"/>
</dbReference>
<evidence type="ECO:0000313" key="16">
    <source>
        <dbReference type="Proteomes" id="UP000520011"/>
    </source>
</evidence>
<keyword evidence="10" id="KW-0902">Two-component regulatory system</keyword>
<dbReference type="GO" id="GO:0005886">
    <property type="term" value="C:plasma membrane"/>
    <property type="evidence" value="ECO:0007669"/>
    <property type="project" value="UniProtKB-SubCell"/>
</dbReference>
<dbReference type="PROSITE" id="PS50885">
    <property type="entry name" value="HAMP"/>
    <property type="match status" value="1"/>
</dbReference>
<dbReference type="SUPFAM" id="SSF158472">
    <property type="entry name" value="HAMP domain-like"/>
    <property type="match status" value="1"/>
</dbReference>
<dbReference type="AlphaFoldDB" id="A0A7W8IRK2"/>
<feature type="transmembrane region" description="Helical" evidence="13">
    <location>
        <begin position="286"/>
        <end position="311"/>
    </location>
</feature>
<keyword evidence="4" id="KW-1003">Cell membrane</keyword>
<evidence type="ECO:0000256" key="7">
    <source>
        <dbReference type="ARBA" id="ARBA00022692"/>
    </source>
</evidence>
<feature type="transmembrane region" description="Helical" evidence="13">
    <location>
        <begin position="20"/>
        <end position="43"/>
    </location>
</feature>
<dbReference type="Proteomes" id="UP000520011">
    <property type="component" value="Unassembled WGS sequence"/>
</dbReference>
<dbReference type="InterPro" id="IPR050640">
    <property type="entry name" value="Bact_2-comp_sensor_kinase"/>
</dbReference>
<dbReference type="InterPro" id="IPR003660">
    <property type="entry name" value="HAMP_dom"/>
</dbReference>
<evidence type="ECO:0000256" key="13">
    <source>
        <dbReference type="SAM" id="Phobius"/>
    </source>
</evidence>
<keyword evidence="6 15" id="KW-0808">Transferase</keyword>
<dbReference type="SMART" id="SM00304">
    <property type="entry name" value="HAMP"/>
    <property type="match status" value="1"/>
</dbReference>
<keyword evidence="12" id="KW-0175">Coiled coil</keyword>
<evidence type="ECO:0000256" key="8">
    <source>
        <dbReference type="ARBA" id="ARBA00022777"/>
    </source>
</evidence>
<dbReference type="Pfam" id="PF02518">
    <property type="entry name" value="HATPase_c"/>
    <property type="match status" value="1"/>
</dbReference>
<feature type="coiled-coil region" evidence="12">
    <location>
        <begin position="337"/>
        <end position="376"/>
    </location>
</feature>
<dbReference type="Pfam" id="PF06580">
    <property type="entry name" value="His_kinase"/>
    <property type="match status" value="1"/>
</dbReference>
<evidence type="ECO:0000259" key="14">
    <source>
        <dbReference type="PROSITE" id="PS50885"/>
    </source>
</evidence>
<keyword evidence="9 13" id="KW-1133">Transmembrane helix</keyword>
<comment type="subcellular location">
    <subcellularLocation>
        <location evidence="2">Cell membrane</location>
        <topology evidence="2">Multi-pass membrane protein</topology>
    </subcellularLocation>
</comment>
<dbReference type="InterPro" id="IPR033479">
    <property type="entry name" value="dCache_1"/>
</dbReference>
<keyword evidence="5" id="KW-0597">Phosphoprotein</keyword>
<accession>A0A7W8IRK2</accession>
<evidence type="ECO:0000256" key="10">
    <source>
        <dbReference type="ARBA" id="ARBA00023012"/>
    </source>
</evidence>
<reference evidence="15 16" key="1">
    <citation type="submission" date="2020-08" db="EMBL/GenBank/DDBJ databases">
        <title>Genomic Encyclopedia of Type Strains, Phase IV (KMG-IV): sequencing the most valuable type-strain genomes for metagenomic binning, comparative biology and taxonomic classification.</title>
        <authorList>
            <person name="Goeker M."/>
        </authorList>
    </citation>
    <scope>NUCLEOTIDE SEQUENCE [LARGE SCALE GENOMIC DNA]</scope>
    <source>
        <strain evidence="15 16">DSM 16325</strain>
    </source>
</reference>
<dbReference type="InterPro" id="IPR003594">
    <property type="entry name" value="HATPase_dom"/>
</dbReference>
<dbReference type="GO" id="GO:0000155">
    <property type="term" value="F:phosphorelay sensor kinase activity"/>
    <property type="evidence" value="ECO:0007669"/>
    <property type="project" value="InterPro"/>
</dbReference>
<dbReference type="CDD" id="cd06225">
    <property type="entry name" value="HAMP"/>
    <property type="match status" value="1"/>
</dbReference>
<dbReference type="PANTHER" id="PTHR34220">
    <property type="entry name" value="SENSOR HISTIDINE KINASE YPDA"/>
    <property type="match status" value="1"/>
</dbReference>
<dbReference type="EC" id="2.7.13.3" evidence="3"/>
<feature type="domain" description="HAMP" evidence="14">
    <location>
        <begin position="304"/>
        <end position="356"/>
    </location>
</feature>
<keyword evidence="7 13" id="KW-0812">Transmembrane</keyword>
<comment type="catalytic activity">
    <reaction evidence="1">
        <text>ATP + protein L-histidine = ADP + protein N-phospho-L-histidine.</text>
        <dbReference type="EC" id="2.7.13.3"/>
    </reaction>
</comment>
<dbReference type="SMART" id="SM00387">
    <property type="entry name" value="HATPase_c"/>
    <property type="match status" value="1"/>
</dbReference>
<evidence type="ECO:0000256" key="5">
    <source>
        <dbReference type="ARBA" id="ARBA00022553"/>
    </source>
</evidence>
<dbReference type="RefSeq" id="WP_312856129.1">
    <property type="nucleotide sequence ID" value="NZ_JACHEP010000015.1"/>
</dbReference>
<evidence type="ECO:0000256" key="12">
    <source>
        <dbReference type="SAM" id="Coils"/>
    </source>
</evidence>
<evidence type="ECO:0000256" key="11">
    <source>
        <dbReference type="ARBA" id="ARBA00023136"/>
    </source>
</evidence>
<evidence type="ECO:0000256" key="3">
    <source>
        <dbReference type="ARBA" id="ARBA00012438"/>
    </source>
</evidence>
<dbReference type="Gene3D" id="3.30.565.10">
    <property type="entry name" value="Histidine kinase-like ATPase, C-terminal domain"/>
    <property type="match status" value="1"/>
</dbReference>
<protein>
    <recommendedName>
        <fullName evidence="3">histidine kinase</fullName>
        <ecNumber evidence="3">2.7.13.3</ecNumber>
    </recommendedName>
</protein>
<evidence type="ECO:0000256" key="9">
    <source>
        <dbReference type="ARBA" id="ARBA00022989"/>
    </source>
</evidence>
<dbReference type="PANTHER" id="PTHR34220:SF7">
    <property type="entry name" value="SENSOR HISTIDINE KINASE YPDA"/>
    <property type="match status" value="1"/>
</dbReference>
<evidence type="ECO:0000256" key="4">
    <source>
        <dbReference type="ARBA" id="ARBA00022475"/>
    </source>
</evidence>
<evidence type="ECO:0000256" key="2">
    <source>
        <dbReference type="ARBA" id="ARBA00004651"/>
    </source>
</evidence>
<gene>
    <name evidence="15" type="ORF">HNQ34_002536</name>
</gene>
<dbReference type="InterPro" id="IPR036890">
    <property type="entry name" value="HATPase_C_sf"/>
</dbReference>
<dbReference type="Pfam" id="PF00672">
    <property type="entry name" value="HAMP"/>
    <property type="match status" value="1"/>
</dbReference>
<dbReference type="Gene3D" id="6.10.340.10">
    <property type="match status" value="1"/>
</dbReference>
<name>A0A7W8IRK2_9BACL</name>
<keyword evidence="11 13" id="KW-0472">Membrane</keyword>
<dbReference type="SUPFAM" id="SSF55874">
    <property type="entry name" value="ATPase domain of HSP90 chaperone/DNA topoisomerase II/histidine kinase"/>
    <property type="match status" value="1"/>
</dbReference>
<proteinExistence type="predicted"/>
<keyword evidence="16" id="KW-1185">Reference proteome</keyword>
<evidence type="ECO:0000256" key="1">
    <source>
        <dbReference type="ARBA" id="ARBA00000085"/>
    </source>
</evidence>
<evidence type="ECO:0000256" key="6">
    <source>
        <dbReference type="ARBA" id="ARBA00022679"/>
    </source>
</evidence>